<feature type="signal peptide" evidence="3">
    <location>
        <begin position="1"/>
        <end position="31"/>
    </location>
</feature>
<evidence type="ECO:0000313" key="6">
    <source>
        <dbReference type="Proteomes" id="UP001348641"/>
    </source>
</evidence>
<evidence type="ECO:0000256" key="2">
    <source>
        <dbReference type="SAM" id="Phobius"/>
    </source>
</evidence>
<dbReference type="RefSeq" id="WP_330158093.1">
    <property type="nucleotide sequence ID" value="NZ_BAAAJA010000037.1"/>
</dbReference>
<evidence type="ECO:0000256" key="1">
    <source>
        <dbReference type="SAM" id="MobiDB-lite"/>
    </source>
</evidence>
<organism evidence="5 6">
    <name type="scientific">Nocardiopsis tropica</name>
    <dbReference type="NCBI Taxonomy" id="109330"/>
    <lineage>
        <taxon>Bacteria</taxon>
        <taxon>Bacillati</taxon>
        <taxon>Actinomycetota</taxon>
        <taxon>Actinomycetes</taxon>
        <taxon>Streptosporangiales</taxon>
        <taxon>Nocardiopsidaceae</taxon>
        <taxon>Nocardiopsis</taxon>
    </lineage>
</organism>
<feature type="domain" description="Thioester" evidence="4">
    <location>
        <begin position="79"/>
        <end position="186"/>
    </location>
</feature>
<feature type="compositionally biased region" description="Pro residues" evidence="1">
    <location>
        <begin position="335"/>
        <end position="347"/>
    </location>
</feature>
<keyword evidence="3" id="KW-0732">Signal</keyword>
<proteinExistence type="predicted"/>
<comment type="caution">
    <text evidence="5">The sequence shown here is derived from an EMBL/GenBank/DDBJ whole genome shotgun (WGS) entry which is preliminary data.</text>
</comment>
<feature type="chain" id="PRO_5045925813" evidence="3">
    <location>
        <begin position="32"/>
        <end position="408"/>
    </location>
</feature>
<accession>A0ABU7KNR3</accession>
<dbReference type="EMBL" id="JAUUCC010000021">
    <property type="protein sequence ID" value="MEE2050918.1"/>
    <property type="molecule type" value="Genomic_DNA"/>
</dbReference>
<reference evidence="5 6" key="1">
    <citation type="submission" date="2023-07" db="EMBL/GenBank/DDBJ databases">
        <authorList>
            <person name="Girao M."/>
            <person name="Carvalho M.F."/>
        </authorList>
    </citation>
    <scope>NUCLEOTIDE SEQUENCE [LARGE SCALE GENOMIC DNA]</scope>
    <source>
        <strain evidence="5 6">66/93</strain>
    </source>
</reference>
<feature type="region of interest" description="Disordered" evidence="1">
    <location>
        <begin position="281"/>
        <end position="370"/>
    </location>
</feature>
<protein>
    <submittedName>
        <fullName evidence="5">Thioester domain-containing protein</fullName>
    </submittedName>
</protein>
<dbReference type="NCBIfam" id="TIGR03934">
    <property type="entry name" value="TQXA_dom"/>
    <property type="match status" value="1"/>
</dbReference>
<dbReference type="Pfam" id="PF08341">
    <property type="entry name" value="TED"/>
    <property type="match status" value="1"/>
</dbReference>
<feature type="transmembrane region" description="Helical" evidence="2">
    <location>
        <begin position="372"/>
        <end position="393"/>
    </location>
</feature>
<keyword evidence="2" id="KW-1133">Transmembrane helix</keyword>
<gene>
    <name evidence="5" type="ORF">Q8A49_10480</name>
</gene>
<sequence length="408" mass="41073">MTHFPRAAGRTALAASAAAFLAFGLAAPAAADPAETYEGSVRAQYLGNAETGTTVRMNGSNAGTNLFELELEDGTLIDAYCIDLETGIRPSAWYKEDAWANYPGEGDFAEPGKVRWILQNSYPSVSAAALAEAAGLTGGSASRFGAPEALAATQAAIWHFSNGAELTARDPGGIEKVYTYLVENAEDLPQEPGPALSVTPETASGAAGGTVGEFTIETNASAIEVVLEAPPGVELVDLETGESVETVDDGDTVGFSVPAGADAGEASFSLEATATVATGRLFKGESDEPTQTLITAGDRDVTVSASASASWEGGGETAPPTEEPSEGPTEQPSGEPTPPESPAPSPSVEPSDTPSAPVDDSDRPSLPVTGGALAGLVAAGIAALGAGGGAIYLSRKRKAAANAADLDA</sequence>
<evidence type="ECO:0000313" key="5">
    <source>
        <dbReference type="EMBL" id="MEE2050918.1"/>
    </source>
</evidence>
<evidence type="ECO:0000259" key="4">
    <source>
        <dbReference type="Pfam" id="PF08341"/>
    </source>
</evidence>
<dbReference type="InterPro" id="IPR023849">
    <property type="entry name" value="TQXA_dom"/>
</dbReference>
<dbReference type="Gene3D" id="1.10.150.480">
    <property type="match status" value="1"/>
</dbReference>
<keyword evidence="2" id="KW-0472">Membrane</keyword>
<dbReference type="InterPro" id="IPR013552">
    <property type="entry name" value="Thioester_dom"/>
</dbReference>
<dbReference type="Proteomes" id="UP001348641">
    <property type="component" value="Unassembled WGS sequence"/>
</dbReference>
<keyword evidence="2" id="KW-0812">Transmembrane</keyword>
<evidence type="ECO:0000256" key="3">
    <source>
        <dbReference type="SAM" id="SignalP"/>
    </source>
</evidence>
<name>A0ABU7KNR3_9ACTN</name>